<comment type="caution">
    <text evidence="2">The sequence shown here is derived from an EMBL/GenBank/DDBJ whole genome shotgun (WGS) entry which is preliminary data.</text>
</comment>
<dbReference type="RefSeq" id="WP_356498082.1">
    <property type="nucleotide sequence ID" value="NZ_JBEXIP010000013.1"/>
</dbReference>
<feature type="region of interest" description="Disordered" evidence="1">
    <location>
        <begin position="265"/>
        <end position="289"/>
    </location>
</feature>
<evidence type="ECO:0000256" key="1">
    <source>
        <dbReference type="SAM" id="MobiDB-lite"/>
    </source>
</evidence>
<organism evidence="2 3">
    <name type="scientific">Streptomyces sp. 900116325</name>
    <dbReference type="NCBI Taxonomy" id="3154295"/>
    <lineage>
        <taxon>Bacteria</taxon>
        <taxon>Bacillati</taxon>
        <taxon>Actinomycetota</taxon>
        <taxon>Actinomycetes</taxon>
        <taxon>Kitasatosporales</taxon>
        <taxon>Streptomycetaceae</taxon>
        <taxon>Streptomyces</taxon>
    </lineage>
</organism>
<sequence length="289" mass="30738">MTEPNEAARIAALSELIAWAERRERLSEDRADAVAGAWRTGTRNVAELARLARVSRDTIYADLAARAIDLGSREQDIQGPQKVGGVPLRGDSVRIVARIADAVALPAFAHDPDDPLVRATLAASHALRTMADVLEPPSDQGPGWSPRETLPSLAGEGEGLAYHSRQALAALAEPAELAADSDSRRQALLHTGRHAVADAASFTLTLPTGGTITLQVGRDETGWTSLTSDSPLVVGDADSLDHLEAQAALEVMARIATRHLTEAALAERRKDAPPGSRPPRTRYIPSNES</sequence>
<gene>
    <name evidence="2" type="ORF">ABZV61_18230</name>
</gene>
<dbReference type="EMBL" id="JBEXIP010000013">
    <property type="protein sequence ID" value="MET8434699.1"/>
    <property type="molecule type" value="Genomic_DNA"/>
</dbReference>
<evidence type="ECO:0000313" key="3">
    <source>
        <dbReference type="Proteomes" id="UP001550044"/>
    </source>
</evidence>
<reference evidence="2 3" key="1">
    <citation type="submission" date="2024-06" db="EMBL/GenBank/DDBJ databases">
        <title>The Natural Products Discovery Center: Release of the First 8490 Sequenced Strains for Exploring Actinobacteria Biosynthetic Diversity.</title>
        <authorList>
            <person name="Kalkreuter E."/>
            <person name="Kautsar S.A."/>
            <person name="Yang D."/>
            <person name="Bader C.D."/>
            <person name="Teijaro C.N."/>
            <person name="Fluegel L."/>
            <person name="Davis C.M."/>
            <person name="Simpson J.R."/>
            <person name="Lauterbach L."/>
            <person name="Steele A.D."/>
            <person name="Gui C."/>
            <person name="Meng S."/>
            <person name="Li G."/>
            <person name="Viehrig K."/>
            <person name="Ye F."/>
            <person name="Su P."/>
            <person name="Kiefer A.F."/>
            <person name="Nichols A."/>
            <person name="Cepeda A.J."/>
            <person name="Yan W."/>
            <person name="Fan B."/>
            <person name="Jiang Y."/>
            <person name="Adhikari A."/>
            <person name="Zheng C.-J."/>
            <person name="Schuster L."/>
            <person name="Cowan T.M."/>
            <person name="Smanski M.J."/>
            <person name="Chevrette M.G."/>
            <person name="De Carvalho L.P.S."/>
            <person name="Shen B."/>
        </authorList>
    </citation>
    <scope>NUCLEOTIDE SEQUENCE [LARGE SCALE GENOMIC DNA]</scope>
    <source>
        <strain evidence="2 3">NPDC005137</strain>
    </source>
</reference>
<dbReference type="Proteomes" id="UP001550044">
    <property type="component" value="Unassembled WGS sequence"/>
</dbReference>
<keyword evidence="3" id="KW-1185">Reference proteome</keyword>
<feature type="region of interest" description="Disordered" evidence="1">
    <location>
        <begin position="134"/>
        <end position="154"/>
    </location>
</feature>
<protein>
    <submittedName>
        <fullName evidence="2">Uncharacterized protein</fullName>
    </submittedName>
</protein>
<accession>A0ABV2UCD9</accession>
<proteinExistence type="predicted"/>
<evidence type="ECO:0000313" key="2">
    <source>
        <dbReference type="EMBL" id="MET8434699.1"/>
    </source>
</evidence>
<name>A0ABV2UCD9_9ACTN</name>